<dbReference type="SUPFAM" id="SSF81383">
    <property type="entry name" value="F-box domain"/>
    <property type="match status" value="1"/>
</dbReference>
<dbReference type="AlphaFoldDB" id="A0A9P4IZH4"/>
<evidence type="ECO:0008006" key="3">
    <source>
        <dbReference type="Google" id="ProtNLM"/>
    </source>
</evidence>
<evidence type="ECO:0000313" key="2">
    <source>
        <dbReference type="Proteomes" id="UP000799439"/>
    </source>
</evidence>
<sequence length="411" mass="45462">MGASSDVNLLPFWGDCCPRPGHFCPTTSPCKERFALPSCGLFIKLPMEIAAWTEVLEPPPAPFQSLGNHMGEVTDKSVMLIARDAGKRRDSLLETDGDDESKNVTVPLHLLALPADVLLLLSDHLPPASGASLRLTCRALHQIIPIPEKPLRDDICARTAIYRHVDERRDIAEGKHRCALCKALYSDSQFRRSRIIDPEFSFTNFAATKALGPTRMSENSIARPEKEQQYGYTSQIPSTRICAWHINRFIFPPSAALSPDPTFDSLVTAAASSKSCSLTLEAKIAEGGWASSIEPVCMHCGRLVICVCSVGNCDTCTCDCASCGVRRVRCWWKLARVGRGPTRDASFKLARHKWLIARAEEMDRFGWEGVVHTAGGMLDWGLVRVGKCAHFSRLVQSRSTQLDRKRKAEEP</sequence>
<gene>
    <name evidence="1" type="ORF">K461DRAFT_269961</name>
</gene>
<dbReference type="OrthoDB" id="3940676at2759"/>
<dbReference type="EMBL" id="ML996089">
    <property type="protein sequence ID" value="KAF2150520.1"/>
    <property type="molecule type" value="Genomic_DNA"/>
</dbReference>
<keyword evidence="2" id="KW-1185">Reference proteome</keyword>
<evidence type="ECO:0000313" key="1">
    <source>
        <dbReference type="EMBL" id="KAF2150520.1"/>
    </source>
</evidence>
<dbReference type="InterPro" id="IPR036047">
    <property type="entry name" value="F-box-like_dom_sf"/>
</dbReference>
<dbReference type="Proteomes" id="UP000799439">
    <property type="component" value="Unassembled WGS sequence"/>
</dbReference>
<reference evidence="1" key="1">
    <citation type="journal article" date="2020" name="Stud. Mycol.">
        <title>101 Dothideomycetes genomes: a test case for predicting lifestyles and emergence of pathogens.</title>
        <authorList>
            <person name="Haridas S."/>
            <person name="Albert R."/>
            <person name="Binder M."/>
            <person name="Bloem J."/>
            <person name="Labutti K."/>
            <person name="Salamov A."/>
            <person name="Andreopoulos B."/>
            <person name="Baker S."/>
            <person name="Barry K."/>
            <person name="Bills G."/>
            <person name="Bluhm B."/>
            <person name="Cannon C."/>
            <person name="Castanera R."/>
            <person name="Culley D."/>
            <person name="Daum C."/>
            <person name="Ezra D."/>
            <person name="Gonzalez J."/>
            <person name="Henrissat B."/>
            <person name="Kuo A."/>
            <person name="Liang C."/>
            <person name="Lipzen A."/>
            <person name="Lutzoni F."/>
            <person name="Magnuson J."/>
            <person name="Mondo S."/>
            <person name="Nolan M."/>
            <person name="Ohm R."/>
            <person name="Pangilinan J."/>
            <person name="Park H.-J."/>
            <person name="Ramirez L."/>
            <person name="Alfaro M."/>
            <person name="Sun H."/>
            <person name="Tritt A."/>
            <person name="Yoshinaga Y."/>
            <person name="Zwiers L.-H."/>
            <person name="Turgeon B."/>
            <person name="Goodwin S."/>
            <person name="Spatafora J."/>
            <person name="Crous P."/>
            <person name="Grigoriev I."/>
        </authorList>
    </citation>
    <scope>NUCLEOTIDE SEQUENCE</scope>
    <source>
        <strain evidence="1">CBS 260.36</strain>
    </source>
</reference>
<accession>A0A9P4IZH4</accession>
<comment type="caution">
    <text evidence="1">The sequence shown here is derived from an EMBL/GenBank/DDBJ whole genome shotgun (WGS) entry which is preliminary data.</text>
</comment>
<proteinExistence type="predicted"/>
<protein>
    <recommendedName>
        <fullName evidence="3">F-box domain-containing protein</fullName>
    </recommendedName>
</protein>
<organism evidence="1 2">
    <name type="scientific">Myriangium duriaei CBS 260.36</name>
    <dbReference type="NCBI Taxonomy" id="1168546"/>
    <lineage>
        <taxon>Eukaryota</taxon>
        <taxon>Fungi</taxon>
        <taxon>Dikarya</taxon>
        <taxon>Ascomycota</taxon>
        <taxon>Pezizomycotina</taxon>
        <taxon>Dothideomycetes</taxon>
        <taxon>Dothideomycetidae</taxon>
        <taxon>Myriangiales</taxon>
        <taxon>Myriangiaceae</taxon>
        <taxon>Myriangium</taxon>
    </lineage>
</organism>
<name>A0A9P4IZH4_9PEZI</name>